<dbReference type="InterPro" id="IPR013785">
    <property type="entry name" value="Aldolase_TIM"/>
</dbReference>
<evidence type="ECO:0000256" key="11">
    <source>
        <dbReference type="SAM" id="SignalP"/>
    </source>
</evidence>
<dbReference type="Gene3D" id="3.20.20.70">
    <property type="entry name" value="Aldolase class I"/>
    <property type="match status" value="1"/>
</dbReference>
<feature type="domain" description="Radical SAM core" evidence="12">
    <location>
        <begin position="137"/>
        <end position="375"/>
    </location>
</feature>
<evidence type="ECO:0000256" key="2">
    <source>
        <dbReference type="ARBA" id="ARBA00004496"/>
    </source>
</evidence>
<dbReference type="Proteomes" id="UP001515480">
    <property type="component" value="Unassembled WGS sequence"/>
</dbReference>
<dbReference type="SFLD" id="SFLDG01062">
    <property type="entry name" value="methyltransferase_(Class_A)"/>
    <property type="match status" value="1"/>
</dbReference>
<keyword evidence="3" id="KW-0004">4Fe-4S</keyword>
<dbReference type="GO" id="GO:0046872">
    <property type="term" value="F:metal ion binding"/>
    <property type="evidence" value="ECO:0007669"/>
    <property type="project" value="UniProtKB-KW"/>
</dbReference>
<evidence type="ECO:0000256" key="3">
    <source>
        <dbReference type="ARBA" id="ARBA00022485"/>
    </source>
</evidence>
<evidence type="ECO:0000259" key="12">
    <source>
        <dbReference type="PROSITE" id="PS51918"/>
    </source>
</evidence>
<keyword evidence="5" id="KW-0489">Methyltransferase</keyword>
<dbReference type="GO" id="GO:0005737">
    <property type="term" value="C:cytoplasm"/>
    <property type="evidence" value="ECO:0007669"/>
    <property type="project" value="UniProtKB-SubCell"/>
</dbReference>
<dbReference type="PANTHER" id="PTHR30544:SF5">
    <property type="entry name" value="RADICAL SAM CORE DOMAIN-CONTAINING PROTEIN"/>
    <property type="match status" value="1"/>
</dbReference>
<reference evidence="13 14" key="1">
    <citation type="journal article" date="2024" name="Science">
        <title>Giant polyketide synthase enzymes in the biosynthesis of giant marine polyether toxins.</title>
        <authorList>
            <person name="Fallon T.R."/>
            <person name="Shende V.V."/>
            <person name="Wierzbicki I.H."/>
            <person name="Pendleton A.L."/>
            <person name="Watervoot N.F."/>
            <person name="Auber R.P."/>
            <person name="Gonzalez D.J."/>
            <person name="Wisecaver J.H."/>
            <person name="Moore B.S."/>
        </authorList>
    </citation>
    <scope>NUCLEOTIDE SEQUENCE [LARGE SCALE GENOMIC DNA]</scope>
    <source>
        <strain evidence="13 14">12B1</strain>
    </source>
</reference>
<evidence type="ECO:0000256" key="4">
    <source>
        <dbReference type="ARBA" id="ARBA00022490"/>
    </source>
</evidence>
<keyword evidence="7" id="KW-0949">S-adenosyl-L-methionine</keyword>
<protein>
    <recommendedName>
        <fullName evidence="12">Radical SAM core domain-containing protein</fullName>
    </recommendedName>
</protein>
<keyword evidence="10" id="KW-0411">Iron-sulfur</keyword>
<evidence type="ECO:0000256" key="7">
    <source>
        <dbReference type="ARBA" id="ARBA00022691"/>
    </source>
</evidence>
<keyword evidence="14" id="KW-1185">Reference proteome</keyword>
<organism evidence="13 14">
    <name type="scientific">Prymnesium parvum</name>
    <name type="common">Toxic golden alga</name>
    <dbReference type="NCBI Taxonomy" id="97485"/>
    <lineage>
        <taxon>Eukaryota</taxon>
        <taxon>Haptista</taxon>
        <taxon>Haptophyta</taxon>
        <taxon>Prymnesiophyceae</taxon>
        <taxon>Prymnesiales</taxon>
        <taxon>Prymnesiaceae</taxon>
        <taxon>Prymnesium</taxon>
    </lineage>
</organism>
<keyword evidence="4" id="KW-0963">Cytoplasm</keyword>
<dbReference type="GO" id="GO:0008173">
    <property type="term" value="F:RNA methyltransferase activity"/>
    <property type="evidence" value="ECO:0007669"/>
    <property type="project" value="InterPro"/>
</dbReference>
<name>A0AB34IDV4_PRYPA</name>
<comment type="subcellular location">
    <subcellularLocation>
        <location evidence="2">Cytoplasm</location>
    </subcellularLocation>
</comment>
<dbReference type="SUPFAM" id="SSF102114">
    <property type="entry name" value="Radical SAM enzymes"/>
    <property type="match status" value="1"/>
</dbReference>
<dbReference type="SFLD" id="SFLDS00029">
    <property type="entry name" value="Radical_SAM"/>
    <property type="match status" value="1"/>
</dbReference>
<dbReference type="InterPro" id="IPR007197">
    <property type="entry name" value="rSAM"/>
</dbReference>
<keyword evidence="8" id="KW-0479">Metal-binding</keyword>
<dbReference type="AlphaFoldDB" id="A0AB34IDV4"/>
<comment type="caution">
    <text evidence="13">The sequence shown here is derived from an EMBL/GenBank/DDBJ whole genome shotgun (WGS) entry which is preliminary data.</text>
</comment>
<proteinExistence type="predicted"/>
<feature type="signal peptide" evidence="11">
    <location>
        <begin position="1"/>
        <end position="17"/>
    </location>
</feature>
<dbReference type="GO" id="GO:0030488">
    <property type="term" value="P:tRNA methylation"/>
    <property type="evidence" value="ECO:0007669"/>
    <property type="project" value="TreeGrafter"/>
</dbReference>
<evidence type="ECO:0000256" key="8">
    <source>
        <dbReference type="ARBA" id="ARBA00022723"/>
    </source>
</evidence>
<keyword evidence="11" id="KW-0732">Signal</keyword>
<comment type="cofactor">
    <cofactor evidence="1">
        <name>[4Fe-4S] cluster</name>
        <dbReference type="ChEBI" id="CHEBI:49883"/>
    </cofactor>
</comment>
<evidence type="ECO:0000256" key="10">
    <source>
        <dbReference type="ARBA" id="ARBA00023014"/>
    </source>
</evidence>
<dbReference type="InterPro" id="IPR058240">
    <property type="entry name" value="rSAM_sf"/>
</dbReference>
<keyword evidence="9" id="KW-0408">Iron</keyword>
<dbReference type="EMBL" id="JBGBPQ010000030">
    <property type="protein sequence ID" value="KAL1495942.1"/>
    <property type="molecule type" value="Genomic_DNA"/>
</dbReference>
<dbReference type="GO" id="GO:0051539">
    <property type="term" value="F:4 iron, 4 sulfur cluster binding"/>
    <property type="evidence" value="ECO:0007669"/>
    <property type="project" value="UniProtKB-KW"/>
</dbReference>
<dbReference type="SFLD" id="SFLDF00275">
    <property type="entry name" value="adenosine_C2_methyltransferase"/>
    <property type="match status" value="1"/>
</dbReference>
<dbReference type="GO" id="GO:0070475">
    <property type="term" value="P:rRNA base methylation"/>
    <property type="evidence" value="ECO:0007669"/>
    <property type="project" value="TreeGrafter"/>
</dbReference>
<dbReference type="CDD" id="cd01335">
    <property type="entry name" value="Radical_SAM"/>
    <property type="match status" value="1"/>
</dbReference>
<evidence type="ECO:0000256" key="1">
    <source>
        <dbReference type="ARBA" id="ARBA00001966"/>
    </source>
</evidence>
<evidence type="ECO:0000256" key="9">
    <source>
        <dbReference type="ARBA" id="ARBA00023004"/>
    </source>
</evidence>
<evidence type="ECO:0000313" key="14">
    <source>
        <dbReference type="Proteomes" id="UP001515480"/>
    </source>
</evidence>
<dbReference type="InterPro" id="IPR004383">
    <property type="entry name" value="rRNA_lsu_MTrfase_RlmN/Cfr"/>
</dbReference>
<sequence>MTARLAALLASLSPAHAISLPNSPTTATSQLPLLVTPPEALRRHFGWPRLTHAAADKGDGVWALLRKGIDPTEEAELRLWSANLHSPRLQRLLQRRCAPLCPASVREQTISADGTQKLLLQLEDGLAVECVLIPMLRGKTTSLCLSSQVGCSHACAFCSTGTMGLLRPLRTEEILAQVWMALRLIRERGLPKLVNIVFMGMGEPLDNFEQVRRAVDILVEPKAFGFSRRCVCVSTVGPSPALISRAVASLPCRLAWSVHAAEDSLRRQLVPTTRHTMEELRDAFVEALAAKPARVQGLVVELALIAGVNDQPMHAEQLAHLLHPFGLGKVLVNLIPYNNNGLGLSNGVLFSSPSAQVVRDFQQRLWAHHFLCTIRETRGDEERSACGQLATNRRGG</sequence>
<evidence type="ECO:0000313" key="13">
    <source>
        <dbReference type="EMBL" id="KAL1495942.1"/>
    </source>
</evidence>
<dbReference type="InterPro" id="IPR040072">
    <property type="entry name" value="Methyltransferase_A"/>
</dbReference>
<keyword evidence="6" id="KW-0808">Transferase</keyword>
<dbReference type="PROSITE" id="PS51918">
    <property type="entry name" value="RADICAL_SAM"/>
    <property type="match status" value="1"/>
</dbReference>
<feature type="chain" id="PRO_5044186535" description="Radical SAM core domain-containing protein" evidence="11">
    <location>
        <begin position="18"/>
        <end position="396"/>
    </location>
</feature>
<accession>A0AB34IDV4</accession>
<gene>
    <name evidence="13" type="ORF">AB1Y20_014584</name>
</gene>
<evidence type="ECO:0000256" key="5">
    <source>
        <dbReference type="ARBA" id="ARBA00022603"/>
    </source>
</evidence>
<dbReference type="PANTHER" id="PTHR30544">
    <property type="entry name" value="23S RRNA METHYLTRANSFERASE"/>
    <property type="match status" value="1"/>
</dbReference>
<evidence type="ECO:0000256" key="6">
    <source>
        <dbReference type="ARBA" id="ARBA00022679"/>
    </source>
</evidence>
<dbReference type="Pfam" id="PF04055">
    <property type="entry name" value="Radical_SAM"/>
    <property type="match status" value="1"/>
</dbReference>